<sequence>MKSTDSITNRLIAHIIGNGILTTIVDILVLAFALGDSIIYVNSVLASLNSRRSMTRVGEITRISFVLPLSRPDMSTPRELESTRSSDLQPCEDRSNYAVSSES</sequence>
<dbReference type="AlphaFoldDB" id="A0A9P6CBA2"/>
<keyword evidence="2" id="KW-1133">Transmembrane helix</keyword>
<keyword evidence="2" id="KW-0812">Transmembrane</keyword>
<dbReference type="Pfam" id="PF20152">
    <property type="entry name" value="DUF6534"/>
    <property type="match status" value="1"/>
</dbReference>
<accession>A0A9P6CBA2</accession>
<feature type="region of interest" description="Disordered" evidence="1">
    <location>
        <begin position="71"/>
        <end position="103"/>
    </location>
</feature>
<evidence type="ECO:0000256" key="2">
    <source>
        <dbReference type="SAM" id="Phobius"/>
    </source>
</evidence>
<evidence type="ECO:0000313" key="5">
    <source>
        <dbReference type="Proteomes" id="UP000807353"/>
    </source>
</evidence>
<comment type="caution">
    <text evidence="4">The sequence shown here is derived from an EMBL/GenBank/DDBJ whole genome shotgun (WGS) entry which is preliminary data.</text>
</comment>
<dbReference type="InterPro" id="IPR045339">
    <property type="entry name" value="DUF6534"/>
</dbReference>
<evidence type="ECO:0000313" key="4">
    <source>
        <dbReference type="EMBL" id="KAF9459321.1"/>
    </source>
</evidence>
<feature type="transmembrane region" description="Helical" evidence="2">
    <location>
        <begin position="12"/>
        <end position="34"/>
    </location>
</feature>
<keyword evidence="2" id="KW-0472">Membrane</keyword>
<reference evidence="4" key="1">
    <citation type="submission" date="2020-11" db="EMBL/GenBank/DDBJ databases">
        <authorList>
            <consortium name="DOE Joint Genome Institute"/>
            <person name="Ahrendt S."/>
            <person name="Riley R."/>
            <person name="Andreopoulos W."/>
            <person name="Labutti K."/>
            <person name="Pangilinan J."/>
            <person name="Ruiz-Duenas F.J."/>
            <person name="Barrasa J.M."/>
            <person name="Sanchez-Garcia M."/>
            <person name="Camarero S."/>
            <person name="Miyauchi S."/>
            <person name="Serrano A."/>
            <person name="Linde D."/>
            <person name="Babiker R."/>
            <person name="Drula E."/>
            <person name="Ayuso-Fernandez I."/>
            <person name="Pacheco R."/>
            <person name="Padilla G."/>
            <person name="Ferreira P."/>
            <person name="Barriuso J."/>
            <person name="Kellner H."/>
            <person name="Castanera R."/>
            <person name="Alfaro M."/>
            <person name="Ramirez L."/>
            <person name="Pisabarro A.G."/>
            <person name="Kuo A."/>
            <person name="Tritt A."/>
            <person name="Lipzen A."/>
            <person name="He G."/>
            <person name="Yan M."/>
            <person name="Ng V."/>
            <person name="Cullen D."/>
            <person name="Martin F."/>
            <person name="Rosso M.-N."/>
            <person name="Henrissat B."/>
            <person name="Hibbett D."/>
            <person name="Martinez A.T."/>
            <person name="Grigoriev I.V."/>
        </authorList>
    </citation>
    <scope>NUCLEOTIDE SEQUENCE</scope>
    <source>
        <strain evidence="4">CBS 247.69</strain>
    </source>
</reference>
<keyword evidence="5" id="KW-1185">Reference proteome</keyword>
<evidence type="ECO:0000256" key="1">
    <source>
        <dbReference type="SAM" id="MobiDB-lite"/>
    </source>
</evidence>
<dbReference type="EMBL" id="MU150319">
    <property type="protein sequence ID" value="KAF9459321.1"/>
    <property type="molecule type" value="Genomic_DNA"/>
</dbReference>
<dbReference type="Proteomes" id="UP000807353">
    <property type="component" value="Unassembled WGS sequence"/>
</dbReference>
<feature type="domain" description="DUF6534" evidence="3">
    <location>
        <begin position="3"/>
        <end position="53"/>
    </location>
</feature>
<gene>
    <name evidence="4" type="ORF">BDZ94DRAFT_1049304</name>
</gene>
<proteinExistence type="predicted"/>
<evidence type="ECO:0000259" key="3">
    <source>
        <dbReference type="Pfam" id="PF20152"/>
    </source>
</evidence>
<protein>
    <recommendedName>
        <fullName evidence="3">DUF6534 domain-containing protein</fullName>
    </recommendedName>
</protein>
<organism evidence="4 5">
    <name type="scientific">Collybia nuda</name>
    <dbReference type="NCBI Taxonomy" id="64659"/>
    <lineage>
        <taxon>Eukaryota</taxon>
        <taxon>Fungi</taxon>
        <taxon>Dikarya</taxon>
        <taxon>Basidiomycota</taxon>
        <taxon>Agaricomycotina</taxon>
        <taxon>Agaricomycetes</taxon>
        <taxon>Agaricomycetidae</taxon>
        <taxon>Agaricales</taxon>
        <taxon>Tricholomatineae</taxon>
        <taxon>Clitocybaceae</taxon>
        <taxon>Collybia</taxon>
    </lineage>
</organism>
<name>A0A9P6CBA2_9AGAR</name>